<proteinExistence type="predicted"/>
<evidence type="ECO:0000313" key="7">
    <source>
        <dbReference type="EMBL" id="GAA1828387.1"/>
    </source>
</evidence>
<dbReference type="InterPro" id="IPR011075">
    <property type="entry name" value="TetR_C"/>
</dbReference>
<feature type="domain" description="HTH tetR-type" evidence="6">
    <location>
        <begin position="23"/>
        <end position="83"/>
    </location>
</feature>
<dbReference type="RefSeq" id="WP_344411640.1">
    <property type="nucleotide sequence ID" value="NZ_BAAAQK010000001.1"/>
</dbReference>
<accession>A0ABN2MJU1</accession>
<evidence type="ECO:0000313" key="8">
    <source>
        <dbReference type="Proteomes" id="UP001500449"/>
    </source>
</evidence>
<evidence type="ECO:0000256" key="4">
    <source>
        <dbReference type="PROSITE-ProRule" id="PRU00335"/>
    </source>
</evidence>
<dbReference type="Gene3D" id="1.10.357.10">
    <property type="entry name" value="Tetracycline Repressor, domain 2"/>
    <property type="match status" value="1"/>
</dbReference>
<name>A0ABN2MJU1_9PSEU</name>
<protein>
    <recommendedName>
        <fullName evidence="6">HTH tetR-type domain-containing protein</fullName>
    </recommendedName>
</protein>
<dbReference type="Pfam" id="PF00440">
    <property type="entry name" value="TetR_N"/>
    <property type="match status" value="1"/>
</dbReference>
<dbReference type="InterPro" id="IPR001647">
    <property type="entry name" value="HTH_TetR"/>
</dbReference>
<dbReference type="InterPro" id="IPR036271">
    <property type="entry name" value="Tet_transcr_reg_TetR-rel_C_sf"/>
</dbReference>
<gene>
    <name evidence="7" type="ORF">GCM10009836_02670</name>
</gene>
<keyword evidence="8" id="KW-1185">Reference proteome</keyword>
<feature type="DNA-binding region" description="H-T-H motif" evidence="4">
    <location>
        <begin position="46"/>
        <end position="65"/>
    </location>
</feature>
<comment type="caution">
    <text evidence="7">The sequence shown here is derived from an EMBL/GenBank/DDBJ whole genome shotgun (WGS) entry which is preliminary data.</text>
</comment>
<dbReference type="PANTHER" id="PTHR30055">
    <property type="entry name" value="HTH-TYPE TRANSCRIPTIONAL REGULATOR RUTR"/>
    <property type="match status" value="1"/>
</dbReference>
<evidence type="ECO:0000256" key="2">
    <source>
        <dbReference type="ARBA" id="ARBA00023125"/>
    </source>
</evidence>
<evidence type="ECO:0000256" key="5">
    <source>
        <dbReference type="SAM" id="MobiDB-lite"/>
    </source>
</evidence>
<dbReference type="SUPFAM" id="SSF46689">
    <property type="entry name" value="Homeodomain-like"/>
    <property type="match status" value="1"/>
</dbReference>
<evidence type="ECO:0000256" key="3">
    <source>
        <dbReference type="ARBA" id="ARBA00023163"/>
    </source>
</evidence>
<dbReference type="InterPro" id="IPR050109">
    <property type="entry name" value="HTH-type_TetR-like_transc_reg"/>
</dbReference>
<dbReference type="SUPFAM" id="SSF48498">
    <property type="entry name" value="Tetracyclin repressor-like, C-terminal domain"/>
    <property type="match status" value="1"/>
</dbReference>
<sequence length="230" mass="25424">MTPESRTDAPAARARRPGRKRDATIDGRLMHAALACYARDGWAAFSFESVARQAEVGKPAVYLRWSSKEELFAASVERLSQEFVASDHGSFREDLDSWARTLFAWWASDVGVTYARLQVEAQFYPELDVLYRERVARPLSGAALRIVRRAVARGEVAESVNGSLLLEVINGAVYTRAMSNPELLQDKAAQEAFIRPLVDLAVAGAGMDLTETRKGAPRRRRAAAPKATSR</sequence>
<dbReference type="PANTHER" id="PTHR30055:SF148">
    <property type="entry name" value="TETR-FAMILY TRANSCRIPTIONAL REGULATOR"/>
    <property type="match status" value="1"/>
</dbReference>
<organism evidence="7 8">
    <name type="scientific">Pseudonocardia ailaonensis</name>
    <dbReference type="NCBI Taxonomy" id="367279"/>
    <lineage>
        <taxon>Bacteria</taxon>
        <taxon>Bacillati</taxon>
        <taxon>Actinomycetota</taxon>
        <taxon>Actinomycetes</taxon>
        <taxon>Pseudonocardiales</taxon>
        <taxon>Pseudonocardiaceae</taxon>
        <taxon>Pseudonocardia</taxon>
    </lineage>
</organism>
<dbReference type="Gene3D" id="1.10.10.60">
    <property type="entry name" value="Homeodomain-like"/>
    <property type="match status" value="1"/>
</dbReference>
<dbReference type="InterPro" id="IPR009057">
    <property type="entry name" value="Homeodomain-like_sf"/>
</dbReference>
<keyword evidence="1" id="KW-0805">Transcription regulation</keyword>
<dbReference type="Pfam" id="PF16859">
    <property type="entry name" value="TetR_C_11"/>
    <property type="match status" value="1"/>
</dbReference>
<keyword evidence="3" id="KW-0804">Transcription</keyword>
<evidence type="ECO:0000259" key="6">
    <source>
        <dbReference type="PROSITE" id="PS50977"/>
    </source>
</evidence>
<reference evidence="7 8" key="1">
    <citation type="journal article" date="2019" name="Int. J. Syst. Evol. Microbiol.">
        <title>The Global Catalogue of Microorganisms (GCM) 10K type strain sequencing project: providing services to taxonomists for standard genome sequencing and annotation.</title>
        <authorList>
            <consortium name="The Broad Institute Genomics Platform"/>
            <consortium name="The Broad Institute Genome Sequencing Center for Infectious Disease"/>
            <person name="Wu L."/>
            <person name="Ma J."/>
        </authorList>
    </citation>
    <scope>NUCLEOTIDE SEQUENCE [LARGE SCALE GENOMIC DNA]</scope>
    <source>
        <strain evidence="7 8">JCM 16009</strain>
    </source>
</reference>
<evidence type="ECO:0000256" key="1">
    <source>
        <dbReference type="ARBA" id="ARBA00023015"/>
    </source>
</evidence>
<dbReference type="PROSITE" id="PS50977">
    <property type="entry name" value="HTH_TETR_2"/>
    <property type="match status" value="1"/>
</dbReference>
<dbReference type="Proteomes" id="UP001500449">
    <property type="component" value="Unassembled WGS sequence"/>
</dbReference>
<feature type="region of interest" description="Disordered" evidence="5">
    <location>
        <begin position="1"/>
        <end position="20"/>
    </location>
</feature>
<keyword evidence="2 4" id="KW-0238">DNA-binding</keyword>
<feature type="compositionally biased region" description="Basic residues" evidence="5">
    <location>
        <begin position="215"/>
        <end position="230"/>
    </location>
</feature>
<dbReference type="EMBL" id="BAAAQK010000001">
    <property type="protein sequence ID" value="GAA1828387.1"/>
    <property type="molecule type" value="Genomic_DNA"/>
</dbReference>
<feature type="region of interest" description="Disordered" evidence="5">
    <location>
        <begin position="211"/>
        <end position="230"/>
    </location>
</feature>